<name>A0A9X2GIT9_9ACTN</name>
<dbReference type="PRINTS" id="PR00757">
    <property type="entry name" value="AMINEOXDASEF"/>
</dbReference>
<dbReference type="SUPFAM" id="SSF54373">
    <property type="entry name" value="FAD-linked reductases, C-terminal domain"/>
    <property type="match status" value="1"/>
</dbReference>
<dbReference type="RefSeq" id="WP_253745401.1">
    <property type="nucleotide sequence ID" value="NZ_BAABKA010000065.1"/>
</dbReference>
<evidence type="ECO:0000313" key="7">
    <source>
        <dbReference type="Proteomes" id="UP001139648"/>
    </source>
</evidence>
<feature type="domain" description="Amine oxidase" evidence="5">
    <location>
        <begin position="13"/>
        <end position="441"/>
    </location>
</feature>
<dbReference type="EMBL" id="JAMZEB010000002">
    <property type="protein sequence ID" value="MCP2358324.1"/>
    <property type="molecule type" value="Genomic_DNA"/>
</dbReference>
<comment type="caution">
    <text evidence="6">The sequence shown here is derived from an EMBL/GenBank/DDBJ whole genome shotgun (WGS) entry which is preliminary data.</text>
</comment>
<protein>
    <submittedName>
        <fullName evidence="6">Monoamine oxidase</fullName>
        <ecNumber evidence="6">1.4.3.4</ecNumber>
    </submittedName>
</protein>
<gene>
    <name evidence="6" type="ORF">HD597_005344</name>
</gene>
<keyword evidence="7" id="KW-1185">Reference proteome</keyword>
<dbReference type="EC" id="1.4.3.4" evidence="6"/>
<dbReference type="InterPro" id="IPR001613">
    <property type="entry name" value="Flavin_amine_oxidase"/>
</dbReference>
<comment type="similarity">
    <text evidence="2">Belongs to the flavin monoamine oxidase family.</text>
</comment>
<comment type="cofactor">
    <cofactor evidence="1">
        <name>FAD</name>
        <dbReference type="ChEBI" id="CHEBI:57692"/>
    </cofactor>
</comment>
<evidence type="ECO:0000256" key="2">
    <source>
        <dbReference type="ARBA" id="ARBA00005995"/>
    </source>
</evidence>
<dbReference type="Gene3D" id="3.50.50.60">
    <property type="entry name" value="FAD/NAD(P)-binding domain"/>
    <property type="match status" value="1"/>
</dbReference>
<evidence type="ECO:0000256" key="4">
    <source>
        <dbReference type="PIRSR" id="PIRSR601613-1"/>
    </source>
</evidence>
<dbReference type="PANTHER" id="PTHR43563:SF1">
    <property type="entry name" value="AMINE OXIDASE [FLAVIN-CONTAINING] B"/>
    <property type="match status" value="1"/>
</dbReference>
<evidence type="ECO:0000256" key="3">
    <source>
        <dbReference type="ARBA" id="ARBA00023002"/>
    </source>
</evidence>
<feature type="binding site" evidence="4">
    <location>
        <position position="223"/>
    </location>
    <ligand>
        <name>FAD</name>
        <dbReference type="ChEBI" id="CHEBI:57692"/>
    </ligand>
</feature>
<feature type="binding site" evidence="4">
    <location>
        <position position="418"/>
    </location>
    <ligand>
        <name>FAD</name>
        <dbReference type="ChEBI" id="CHEBI:57692"/>
    </ligand>
</feature>
<dbReference type="InterPro" id="IPR036188">
    <property type="entry name" value="FAD/NAD-bd_sf"/>
</dbReference>
<reference evidence="6" key="1">
    <citation type="submission" date="2022-06" db="EMBL/GenBank/DDBJ databases">
        <title>Sequencing the genomes of 1000 actinobacteria strains.</title>
        <authorList>
            <person name="Klenk H.-P."/>
        </authorList>
    </citation>
    <scope>NUCLEOTIDE SEQUENCE</scope>
    <source>
        <strain evidence="6">DSM 46694</strain>
    </source>
</reference>
<dbReference type="InterPro" id="IPR002937">
    <property type="entry name" value="Amino_oxidase"/>
</dbReference>
<feature type="binding site" evidence="4">
    <location>
        <begin position="33"/>
        <end position="34"/>
    </location>
    <ligand>
        <name>FAD</name>
        <dbReference type="ChEBI" id="CHEBI:57692"/>
    </ligand>
</feature>
<dbReference type="AlphaFoldDB" id="A0A9X2GIT9"/>
<dbReference type="GO" id="GO:0097621">
    <property type="term" value="F:monoamine oxidase activity"/>
    <property type="evidence" value="ECO:0007669"/>
    <property type="project" value="UniProtKB-EC"/>
</dbReference>
<dbReference type="Proteomes" id="UP001139648">
    <property type="component" value="Unassembled WGS sequence"/>
</dbReference>
<keyword evidence="3 6" id="KW-0560">Oxidoreductase</keyword>
<evidence type="ECO:0000256" key="1">
    <source>
        <dbReference type="ARBA" id="ARBA00001974"/>
    </source>
</evidence>
<evidence type="ECO:0000313" key="6">
    <source>
        <dbReference type="EMBL" id="MCP2358324.1"/>
    </source>
</evidence>
<feature type="binding site" evidence="4">
    <location>
        <position position="334"/>
    </location>
    <ligand>
        <name>substrate</name>
    </ligand>
</feature>
<accession>A0A9X2GIT9</accession>
<dbReference type="Pfam" id="PF01593">
    <property type="entry name" value="Amino_oxidase"/>
    <property type="match status" value="1"/>
</dbReference>
<evidence type="ECO:0000259" key="5">
    <source>
        <dbReference type="Pfam" id="PF01593"/>
    </source>
</evidence>
<dbReference type="PANTHER" id="PTHR43563">
    <property type="entry name" value="AMINE OXIDASE"/>
    <property type="match status" value="1"/>
</dbReference>
<sequence length="449" mass="48240">MVDSQVLVIGAGFSGLAAAHRLDAAGVDVRVLEARDRVGGRTFTRYLDGGLQIDLGGQWFGPGQTRMYELAAQYGVKTFPLREVGERFAFLGGQRNAGPDAEVSAIYAELDRLARTVDLERPSLTPDAAELDSQTLHTWLADRTDAERAAYASRQLAGGLLATDASQVSMLQILFYLHSGGGVDSMLKTVGGAQQDRVIGGPFAIAQHMAEALAEPVVLGFDVASLTRDTRGQVAAPWTAHARDGREFTADRVIVTVPPVVLNRIEISPAMPGTKRRAVRNVLPGDAMKFHAVYATPLWNDQGRSGAFTSSTGLITEAVDNSVPGTAQGVLTFFVYGHDATRIRGLDAGARQELLLAEIADRLDDEHLRQPVDFIEFDWDAEPHTGGCFSGSFAVGTMHVYRDALLAPWEGLRFAGTETADIWNGYFEGAVRAGEREAAALVDELAGAL</sequence>
<feature type="binding site" evidence="4">
    <location>
        <position position="14"/>
    </location>
    <ligand>
        <name>FAD</name>
        <dbReference type="ChEBI" id="CHEBI:57692"/>
    </ligand>
</feature>
<dbReference type="SUPFAM" id="SSF51905">
    <property type="entry name" value="FAD/NAD(P)-binding domain"/>
    <property type="match status" value="1"/>
</dbReference>
<organism evidence="6 7">
    <name type="scientific">Nonomuraea thailandensis</name>
    <dbReference type="NCBI Taxonomy" id="1188745"/>
    <lineage>
        <taxon>Bacteria</taxon>
        <taxon>Bacillati</taxon>
        <taxon>Actinomycetota</taxon>
        <taxon>Actinomycetes</taxon>
        <taxon>Streptosporangiales</taxon>
        <taxon>Streptosporangiaceae</taxon>
        <taxon>Nonomuraea</taxon>
    </lineage>
</organism>
<dbReference type="InterPro" id="IPR050703">
    <property type="entry name" value="Flavin_MAO"/>
</dbReference>
<proteinExistence type="inferred from homology"/>